<dbReference type="AlphaFoldDB" id="A0A8H7WCT7"/>
<proteinExistence type="predicted"/>
<protein>
    <submittedName>
        <fullName evidence="1">Uncharacterized protein</fullName>
    </submittedName>
</protein>
<gene>
    <name evidence="1" type="ORF">IFR04_004356</name>
</gene>
<evidence type="ECO:0000313" key="1">
    <source>
        <dbReference type="EMBL" id="KAG4422455.1"/>
    </source>
</evidence>
<dbReference type="Proteomes" id="UP000664132">
    <property type="component" value="Unassembled WGS sequence"/>
</dbReference>
<accession>A0A8H7WCT7</accession>
<organism evidence="1 2">
    <name type="scientific">Cadophora malorum</name>
    <dbReference type="NCBI Taxonomy" id="108018"/>
    <lineage>
        <taxon>Eukaryota</taxon>
        <taxon>Fungi</taxon>
        <taxon>Dikarya</taxon>
        <taxon>Ascomycota</taxon>
        <taxon>Pezizomycotina</taxon>
        <taxon>Leotiomycetes</taxon>
        <taxon>Helotiales</taxon>
        <taxon>Ploettnerulaceae</taxon>
        <taxon>Cadophora</taxon>
    </lineage>
</organism>
<reference evidence="1" key="1">
    <citation type="submission" date="2021-02" db="EMBL/GenBank/DDBJ databases">
        <title>Genome sequence Cadophora malorum strain M34.</title>
        <authorList>
            <person name="Stefanovic E."/>
            <person name="Vu D."/>
            <person name="Scully C."/>
            <person name="Dijksterhuis J."/>
            <person name="Roader J."/>
            <person name="Houbraken J."/>
        </authorList>
    </citation>
    <scope>NUCLEOTIDE SEQUENCE</scope>
    <source>
        <strain evidence="1">M34</strain>
    </source>
</reference>
<keyword evidence="2" id="KW-1185">Reference proteome</keyword>
<comment type="caution">
    <text evidence="1">The sequence shown here is derived from an EMBL/GenBank/DDBJ whole genome shotgun (WGS) entry which is preliminary data.</text>
</comment>
<dbReference type="EMBL" id="JAFJYH010000048">
    <property type="protein sequence ID" value="KAG4422455.1"/>
    <property type="molecule type" value="Genomic_DNA"/>
</dbReference>
<evidence type="ECO:0000313" key="2">
    <source>
        <dbReference type="Proteomes" id="UP000664132"/>
    </source>
</evidence>
<dbReference type="OrthoDB" id="3562572at2759"/>
<name>A0A8H7WCT7_9HELO</name>
<sequence length="213" mass="22406">MAARAGVPTPQFENEYRYWDDTNNGLINNRGGIPPLPDLLVQTRYARSRAIPYAPPIPFAPPAPRPPTVIGASIKPLGRPPVVPAPDPANLPLLAPVPDVPAAAMGGPNWIGVKHLGTGGGGAVTMWEWNGPPAGRPAIHDKLAIKLQMNPGWNLFDEGAKMTYLSGATLPEHIVRLLVNPPTRLTPAMVAAEGIPNAWLVGGAALVDLCGDS</sequence>